<sequence length="75" mass="8461">MTSGTYRQTKTTCSMPTNADNPARGAHAGESVCKIEKQGRMAKTANMVFLRWRKWYSSGNASKMKSFVVARNDRR</sequence>
<feature type="region of interest" description="Disordered" evidence="1">
    <location>
        <begin position="1"/>
        <end position="27"/>
    </location>
</feature>
<name>A0A2Z6MIU0_TRISU</name>
<evidence type="ECO:0000313" key="2">
    <source>
        <dbReference type="EMBL" id="GAU23250.1"/>
    </source>
</evidence>
<dbReference type="AlphaFoldDB" id="A0A2Z6MIU0"/>
<evidence type="ECO:0000256" key="1">
    <source>
        <dbReference type="SAM" id="MobiDB-lite"/>
    </source>
</evidence>
<gene>
    <name evidence="2" type="ORF">TSUD_172790</name>
</gene>
<organism evidence="2 3">
    <name type="scientific">Trifolium subterraneum</name>
    <name type="common">Subterranean clover</name>
    <dbReference type="NCBI Taxonomy" id="3900"/>
    <lineage>
        <taxon>Eukaryota</taxon>
        <taxon>Viridiplantae</taxon>
        <taxon>Streptophyta</taxon>
        <taxon>Embryophyta</taxon>
        <taxon>Tracheophyta</taxon>
        <taxon>Spermatophyta</taxon>
        <taxon>Magnoliopsida</taxon>
        <taxon>eudicotyledons</taxon>
        <taxon>Gunneridae</taxon>
        <taxon>Pentapetalae</taxon>
        <taxon>rosids</taxon>
        <taxon>fabids</taxon>
        <taxon>Fabales</taxon>
        <taxon>Fabaceae</taxon>
        <taxon>Papilionoideae</taxon>
        <taxon>50 kb inversion clade</taxon>
        <taxon>NPAAA clade</taxon>
        <taxon>Hologalegina</taxon>
        <taxon>IRL clade</taxon>
        <taxon>Trifolieae</taxon>
        <taxon>Trifolium</taxon>
    </lineage>
</organism>
<dbReference type="EMBL" id="DF973265">
    <property type="protein sequence ID" value="GAU23250.1"/>
    <property type="molecule type" value="Genomic_DNA"/>
</dbReference>
<protein>
    <submittedName>
        <fullName evidence="2">Uncharacterized protein</fullName>
    </submittedName>
</protein>
<proteinExistence type="predicted"/>
<feature type="compositionally biased region" description="Polar residues" evidence="1">
    <location>
        <begin position="1"/>
        <end position="20"/>
    </location>
</feature>
<dbReference type="Proteomes" id="UP000242715">
    <property type="component" value="Unassembled WGS sequence"/>
</dbReference>
<reference evidence="3" key="1">
    <citation type="journal article" date="2017" name="Front. Plant Sci.">
        <title>Climate Clever Clovers: New Paradigm to Reduce the Environmental Footprint of Ruminants by Breeding Low Methanogenic Forages Utilizing Haplotype Variation.</title>
        <authorList>
            <person name="Kaur P."/>
            <person name="Appels R."/>
            <person name="Bayer P.E."/>
            <person name="Keeble-Gagnere G."/>
            <person name="Wang J."/>
            <person name="Hirakawa H."/>
            <person name="Shirasawa K."/>
            <person name="Vercoe P."/>
            <person name="Stefanova K."/>
            <person name="Durmic Z."/>
            <person name="Nichols P."/>
            <person name="Revell C."/>
            <person name="Isobe S.N."/>
            <person name="Edwards D."/>
            <person name="Erskine W."/>
        </authorList>
    </citation>
    <scope>NUCLEOTIDE SEQUENCE [LARGE SCALE GENOMIC DNA]</scope>
    <source>
        <strain evidence="3">cv. Daliak</strain>
    </source>
</reference>
<accession>A0A2Z6MIU0</accession>
<keyword evidence="3" id="KW-1185">Reference proteome</keyword>
<evidence type="ECO:0000313" key="3">
    <source>
        <dbReference type="Proteomes" id="UP000242715"/>
    </source>
</evidence>